<protein>
    <submittedName>
        <fullName evidence="3">Uncharacterized protein DUF1206</fullName>
    </submittedName>
</protein>
<name>A0A286I543_9HYPH</name>
<dbReference type="RefSeq" id="WP_179758955.1">
    <property type="nucleotide sequence ID" value="NZ_OCPC01000001.1"/>
</dbReference>
<keyword evidence="1" id="KW-0812">Transmembrane</keyword>
<feature type="transmembrane region" description="Helical" evidence="1">
    <location>
        <begin position="145"/>
        <end position="168"/>
    </location>
</feature>
<reference evidence="4" key="1">
    <citation type="submission" date="2017-08" db="EMBL/GenBank/DDBJ databases">
        <authorList>
            <person name="Varghese N."/>
            <person name="Submissions S."/>
        </authorList>
    </citation>
    <scope>NUCLEOTIDE SEQUENCE [LARGE SCALE GENOMIC DNA]</scope>
    <source>
        <strain evidence="4">KCTC 23107</strain>
    </source>
</reference>
<feature type="transmembrane region" description="Helical" evidence="1">
    <location>
        <begin position="62"/>
        <end position="83"/>
    </location>
</feature>
<feature type="domain" description="DUF1206" evidence="2">
    <location>
        <begin position="196"/>
        <end position="263"/>
    </location>
</feature>
<keyword evidence="1" id="KW-1133">Transmembrane helix</keyword>
<feature type="transmembrane region" description="Helical" evidence="1">
    <location>
        <begin position="188"/>
        <end position="211"/>
    </location>
</feature>
<feature type="transmembrane region" description="Helical" evidence="1">
    <location>
        <begin position="103"/>
        <end position="125"/>
    </location>
</feature>
<dbReference type="AlphaFoldDB" id="A0A286I543"/>
<proteinExistence type="predicted"/>
<evidence type="ECO:0000259" key="2">
    <source>
        <dbReference type="Pfam" id="PF06724"/>
    </source>
</evidence>
<gene>
    <name evidence="3" type="ORF">SAMN05877838_1040</name>
</gene>
<dbReference type="Pfam" id="PF06724">
    <property type="entry name" value="DUF1206"/>
    <property type="match status" value="2"/>
</dbReference>
<sequence length="270" mass="28354">MAVSMADDTTWHDWFKPFARLGYGARGLVYLVLAFFIVSAALTTGSGGDSKDAVRFITQSTASAILAPLLIVSLAGYCLWRLVQAVFDTDDHGVKPFGLAVRAGLIGSAASYGFLMAYAFSLWWGGSFSSGGGSGGGFAETAARFIGAGPVSLTLSAIFAIVGGAHIWKAISRKYRDHIEASPKVAKWIDVAAIGGLCARGVIFLIIAFLLLRYGLQGDGAGAGLGDALDFIAGLPFGVWLLAATGAGFFLFSVYSFAEAIWRRINVENA</sequence>
<evidence type="ECO:0000256" key="1">
    <source>
        <dbReference type="SAM" id="Phobius"/>
    </source>
</evidence>
<accession>A0A286I543</accession>
<evidence type="ECO:0000313" key="3">
    <source>
        <dbReference type="EMBL" id="SOE15228.1"/>
    </source>
</evidence>
<keyword evidence="4" id="KW-1185">Reference proteome</keyword>
<dbReference type="EMBL" id="OCPC01000001">
    <property type="protein sequence ID" value="SOE15228.1"/>
    <property type="molecule type" value="Genomic_DNA"/>
</dbReference>
<evidence type="ECO:0000313" key="4">
    <source>
        <dbReference type="Proteomes" id="UP000219465"/>
    </source>
</evidence>
<feature type="transmembrane region" description="Helical" evidence="1">
    <location>
        <begin position="21"/>
        <end position="42"/>
    </location>
</feature>
<organism evidence="3 4">
    <name type="scientific">Hoeflea halophila</name>
    <dbReference type="NCBI Taxonomy" id="714899"/>
    <lineage>
        <taxon>Bacteria</taxon>
        <taxon>Pseudomonadati</taxon>
        <taxon>Pseudomonadota</taxon>
        <taxon>Alphaproteobacteria</taxon>
        <taxon>Hyphomicrobiales</taxon>
        <taxon>Rhizobiaceae</taxon>
        <taxon>Hoeflea</taxon>
    </lineage>
</organism>
<feature type="domain" description="DUF1206" evidence="2">
    <location>
        <begin position="21"/>
        <end position="88"/>
    </location>
</feature>
<dbReference type="Proteomes" id="UP000219465">
    <property type="component" value="Unassembled WGS sequence"/>
</dbReference>
<dbReference type="InterPro" id="IPR009597">
    <property type="entry name" value="DUF1206"/>
</dbReference>
<feature type="transmembrane region" description="Helical" evidence="1">
    <location>
        <begin position="231"/>
        <end position="255"/>
    </location>
</feature>
<keyword evidence="1" id="KW-0472">Membrane</keyword>